<dbReference type="PROSITE" id="PS51762">
    <property type="entry name" value="GH16_2"/>
    <property type="match status" value="1"/>
</dbReference>
<dbReference type="Gene3D" id="2.60.120.260">
    <property type="entry name" value="Galactose-binding domain-like"/>
    <property type="match status" value="1"/>
</dbReference>
<organism evidence="4 5">
    <name type="scientific">Flammeovirga pectinis</name>
    <dbReference type="NCBI Taxonomy" id="2494373"/>
    <lineage>
        <taxon>Bacteria</taxon>
        <taxon>Pseudomonadati</taxon>
        <taxon>Bacteroidota</taxon>
        <taxon>Cytophagia</taxon>
        <taxon>Cytophagales</taxon>
        <taxon>Flammeovirgaceae</taxon>
        <taxon>Flammeovirga</taxon>
    </lineage>
</organism>
<accession>A0A3S9P6H4</accession>
<dbReference type="Proteomes" id="UP000267268">
    <property type="component" value="Chromosome 1"/>
</dbReference>
<dbReference type="Pfam" id="PF00722">
    <property type="entry name" value="Glyco_hydro_16"/>
    <property type="match status" value="1"/>
</dbReference>
<dbReference type="InterPro" id="IPR000757">
    <property type="entry name" value="Beta-glucanase-like"/>
</dbReference>
<reference evidence="4 5" key="1">
    <citation type="submission" date="2018-12" db="EMBL/GenBank/DDBJ databases">
        <title>Flammeovirga pectinis sp. nov., isolated from the gut of the Korean scallop, Patinopecten yessoensis.</title>
        <authorList>
            <person name="Bae J.-W."/>
            <person name="Jeong Y.-S."/>
            <person name="Kang W."/>
        </authorList>
    </citation>
    <scope>NUCLEOTIDE SEQUENCE [LARGE SCALE GENOMIC DNA]</scope>
    <source>
        <strain evidence="4 5">L12M1</strain>
    </source>
</reference>
<evidence type="ECO:0000313" key="5">
    <source>
        <dbReference type="Proteomes" id="UP000267268"/>
    </source>
</evidence>
<protein>
    <submittedName>
        <fullName evidence="4">Glycosyl hydrolase family protein</fullName>
    </submittedName>
</protein>
<dbReference type="OrthoDB" id="1421570at2"/>
<dbReference type="RefSeq" id="WP_126616805.1">
    <property type="nucleotide sequence ID" value="NZ_CP034562.1"/>
</dbReference>
<evidence type="ECO:0000256" key="1">
    <source>
        <dbReference type="ARBA" id="ARBA00006865"/>
    </source>
</evidence>
<evidence type="ECO:0000256" key="2">
    <source>
        <dbReference type="SAM" id="SignalP"/>
    </source>
</evidence>
<dbReference type="GO" id="GO:0004553">
    <property type="term" value="F:hydrolase activity, hydrolyzing O-glycosyl compounds"/>
    <property type="evidence" value="ECO:0007669"/>
    <property type="project" value="InterPro"/>
</dbReference>
<dbReference type="PANTHER" id="PTHR10963:SF55">
    <property type="entry name" value="GLYCOSIDE HYDROLASE FAMILY 16 PROTEIN"/>
    <property type="match status" value="1"/>
</dbReference>
<dbReference type="AlphaFoldDB" id="A0A3S9P6H4"/>
<comment type="similarity">
    <text evidence="1">Belongs to the glycosyl hydrolase 16 family.</text>
</comment>
<name>A0A3S9P6H4_9BACT</name>
<dbReference type="InterPro" id="IPR013320">
    <property type="entry name" value="ConA-like_dom_sf"/>
</dbReference>
<proteinExistence type="inferred from homology"/>
<feature type="signal peptide" evidence="2">
    <location>
        <begin position="1"/>
        <end position="26"/>
    </location>
</feature>
<feature type="chain" id="PRO_5019192654" evidence="2">
    <location>
        <begin position="27"/>
        <end position="473"/>
    </location>
</feature>
<keyword evidence="2" id="KW-0732">Signal</keyword>
<dbReference type="EMBL" id="CP034562">
    <property type="protein sequence ID" value="AZQ63773.1"/>
    <property type="molecule type" value="Genomic_DNA"/>
</dbReference>
<keyword evidence="4" id="KW-0378">Hydrolase</keyword>
<dbReference type="SUPFAM" id="SSF49899">
    <property type="entry name" value="Concanavalin A-like lectins/glucanases"/>
    <property type="match status" value="1"/>
</dbReference>
<dbReference type="InterPro" id="IPR050546">
    <property type="entry name" value="Glycosyl_Hydrlase_16"/>
</dbReference>
<gene>
    <name evidence="4" type="ORF">EI427_16535</name>
</gene>
<evidence type="ECO:0000313" key="4">
    <source>
        <dbReference type="EMBL" id="AZQ63773.1"/>
    </source>
</evidence>
<feature type="domain" description="GH16" evidence="3">
    <location>
        <begin position="22"/>
        <end position="306"/>
    </location>
</feature>
<dbReference type="GO" id="GO:0005975">
    <property type="term" value="P:carbohydrate metabolic process"/>
    <property type="evidence" value="ECO:0007669"/>
    <property type="project" value="InterPro"/>
</dbReference>
<dbReference type="KEGG" id="fll:EI427_16535"/>
<keyword evidence="5" id="KW-1185">Reference proteome</keyword>
<evidence type="ECO:0000259" key="3">
    <source>
        <dbReference type="PROSITE" id="PS51762"/>
    </source>
</evidence>
<sequence length="473" mass="55162">MKNLLITTISLSFISLVSLYSLECKAQQNPVSDPENKDKWIINETLSDEFNGTELDKSKWWILGENGDYRKKWKGRAPAQFVAHNVAVKEGNLILTSQWEPEFEFLKGEKNNGVFYGGTKEKADNSKPITQACIMSESFFKYGYMEIRSKAANAPVTSSFWTTGYHSEIDMTENFGKLSAENPYNKPEKLEYKYRTNLISWDPQKAKGHKHYKVEDVLDVRIADDYHVYGFEWDKDYIKIYFDGKLLRTSTREELEKNDQWRHQFPQELWINSEVFEWYGLPNKEDLEQPANYLIDYVRIWQKEITPPNFNALGFEGPFYFQGRSMNWWAPNKDHWRMTDDKAASGDLSLCFNYEGDFSGKNFNIYAPFGSLDLPEGSNEIEFKVWIDKDTDIKKIDFILTNPKTNISFDLSNVKKGKWVKVSQKFTRNKDSVQDLKNGDRVQIQLKGNTITSKKALLYIDDIEFKHNKGLAN</sequence>
<dbReference type="Gene3D" id="2.60.120.200">
    <property type="match status" value="1"/>
</dbReference>
<dbReference type="PANTHER" id="PTHR10963">
    <property type="entry name" value="GLYCOSYL HYDROLASE-RELATED"/>
    <property type="match status" value="1"/>
</dbReference>